<reference evidence="1" key="1">
    <citation type="submission" date="2020-09" db="EMBL/GenBank/DDBJ databases">
        <title>Bacillus faecalis sp. nov., a moderately halophilic bacterium isolated from cow faeces.</title>
        <authorList>
            <person name="Jiang L."/>
            <person name="Lee J."/>
        </authorList>
    </citation>
    <scope>NUCLEOTIDE SEQUENCE</scope>
    <source>
        <strain evidence="1">AGMB 02131</strain>
    </source>
</reference>
<dbReference type="AlphaFoldDB" id="A0A927CS46"/>
<protein>
    <submittedName>
        <fullName evidence="1">DUF1885 family protein</fullName>
    </submittedName>
</protein>
<dbReference type="Gene3D" id="3.30.310.120">
    <property type="entry name" value="Rbstp2229 like protein"/>
    <property type="match status" value="1"/>
</dbReference>
<dbReference type="Gene3D" id="1.20.5.850">
    <property type="entry name" value="Rbstp2229 protein"/>
    <property type="match status" value="1"/>
</dbReference>
<dbReference type="Pfam" id="PF08968">
    <property type="entry name" value="DUF1885"/>
    <property type="match status" value="1"/>
</dbReference>
<comment type="caution">
    <text evidence="1">The sequence shown here is derived from an EMBL/GenBank/DDBJ whole genome shotgun (WGS) entry which is preliminary data.</text>
</comment>
<dbReference type="EMBL" id="JACXSI010000001">
    <property type="protein sequence ID" value="MBD3106878.1"/>
    <property type="molecule type" value="Genomic_DNA"/>
</dbReference>
<dbReference type="InterPro" id="IPR036294">
    <property type="entry name" value="Rbstp2229-like_sf"/>
</dbReference>
<evidence type="ECO:0000313" key="1">
    <source>
        <dbReference type="EMBL" id="MBD3106878.1"/>
    </source>
</evidence>
<proteinExistence type="predicted"/>
<evidence type="ECO:0000313" key="2">
    <source>
        <dbReference type="Proteomes" id="UP000602076"/>
    </source>
</evidence>
<accession>A0A927CS46</accession>
<gene>
    <name evidence="1" type="ORF">IEO70_00610</name>
</gene>
<dbReference type="InterPro" id="IPR015062">
    <property type="entry name" value="DUF1885"/>
</dbReference>
<dbReference type="Proteomes" id="UP000602076">
    <property type="component" value="Unassembled WGS sequence"/>
</dbReference>
<keyword evidence="2" id="KW-1185">Reference proteome</keyword>
<name>A0A927CS46_9BACI</name>
<dbReference type="SUPFAM" id="SSF111171">
    <property type="entry name" value="Rbstp2229 protein"/>
    <property type="match status" value="1"/>
</dbReference>
<sequence>MESNSHAYIKLVPASLKQTITTDELKKLFLYYKEITGKTGKQLGWDYDRYAFPYEIQETEEGKGRWFTLHSDMDRYSALIVAVNQEILKHQNEDRLQSYIQITLTSKSTHGDKAKANEFCKFLSKQLHGELHLFNNRVMYHYKRR</sequence>
<dbReference type="RefSeq" id="WP_190996417.1">
    <property type="nucleotide sequence ID" value="NZ_JACXSI010000001.1"/>
</dbReference>
<organism evidence="1 2">
    <name type="scientific">Peribacillus faecalis</name>
    <dbReference type="NCBI Taxonomy" id="2772559"/>
    <lineage>
        <taxon>Bacteria</taxon>
        <taxon>Bacillati</taxon>
        <taxon>Bacillota</taxon>
        <taxon>Bacilli</taxon>
        <taxon>Bacillales</taxon>
        <taxon>Bacillaceae</taxon>
        <taxon>Peribacillus</taxon>
    </lineage>
</organism>